<dbReference type="PANTHER" id="PTHR30543:SF21">
    <property type="entry name" value="NAD(P)H-DEPENDENT FMN REDUCTASE LOT6"/>
    <property type="match status" value="1"/>
</dbReference>
<feature type="domain" description="NADPH-dependent FMN reductase-like" evidence="1">
    <location>
        <begin position="5"/>
        <end position="144"/>
    </location>
</feature>
<protein>
    <submittedName>
        <fullName evidence="2">NAD(P)H-dependent FMN reductase</fullName>
    </submittedName>
</protein>
<dbReference type="GO" id="GO:0005829">
    <property type="term" value="C:cytosol"/>
    <property type="evidence" value="ECO:0007669"/>
    <property type="project" value="TreeGrafter"/>
</dbReference>
<dbReference type="GO" id="GO:0010181">
    <property type="term" value="F:FMN binding"/>
    <property type="evidence" value="ECO:0007669"/>
    <property type="project" value="TreeGrafter"/>
</dbReference>
<gene>
    <name evidence="2" type="ORF">SAMN04488021_12724</name>
</gene>
<dbReference type="InterPro" id="IPR050712">
    <property type="entry name" value="NAD(P)H-dep_reductase"/>
</dbReference>
<dbReference type="GO" id="GO:0016491">
    <property type="term" value="F:oxidoreductase activity"/>
    <property type="evidence" value="ECO:0007669"/>
    <property type="project" value="InterPro"/>
</dbReference>
<proteinExistence type="predicted"/>
<keyword evidence="3" id="KW-1185">Reference proteome</keyword>
<evidence type="ECO:0000259" key="1">
    <source>
        <dbReference type="Pfam" id="PF03358"/>
    </source>
</evidence>
<evidence type="ECO:0000313" key="3">
    <source>
        <dbReference type="Proteomes" id="UP000183635"/>
    </source>
</evidence>
<dbReference type="Gene3D" id="3.40.50.360">
    <property type="match status" value="1"/>
</dbReference>
<dbReference type="EMBL" id="FOPU01000027">
    <property type="protein sequence ID" value="SFH69054.1"/>
    <property type="molecule type" value="Genomic_DNA"/>
</dbReference>
<dbReference type="Proteomes" id="UP000183635">
    <property type="component" value="Unassembled WGS sequence"/>
</dbReference>
<dbReference type="OrthoDB" id="9812295at2"/>
<dbReference type="InterPro" id="IPR005025">
    <property type="entry name" value="FMN_Rdtase-like_dom"/>
</dbReference>
<name>A0A1I3C3B6_9RHOB</name>
<dbReference type="PANTHER" id="PTHR30543">
    <property type="entry name" value="CHROMATE REDUCTASE"/>
    <property type="match status" value="1"/>
</dbReference>
<dbReference type="AlphaFoldDB" id="A0A1I3C3B6"/>
<dbReference type="Pfam" id="PF03358">
    <property type="entry name" value="FMN_red"/>
    <property type="match status" value="1"/>
</dbReference>
<sequence length="182" mass="19799">MAKTVAVITGSLRKDSLNHKLMQVLQKLAGDRLEFHPLHIGDLPHYNEELWADPPVSVLRLKDRIEHSDAVLAITPEYNRSYPGVIKNALDWATRPYGENSWSGKPAAVTGTSPGAIGAAAGQLRLKADMLAVGMVMMSAPEAYLQWKPEAYAADGTVTDESTAKFLGGFVDAFVAWIEKHG</sequence>
<evidence type="ECO:0000313" key="2">
    <source>
        <dbReference type="EMBL" id="SFH69054.1"/>
    </source>
</evidence>
<accession>A0A1I3C3B6</accession>
<dbReference type="SUPFAM" id="SSF52218">
    <property type="entry name" value="Flavoproteins"/>
    <property type="match status" value="1"/>
</dbReference>
<organism evidence="2 3">
    <name type="scientific">Paracoccus aminovorans</name>
    <dbReference type="NCBI Taxonomy" id="34004"/>
    <lineage>
        <taxon>Bacteria</taxon>
        <taxon>Pseudomonadati</taxon>
        <taxon>Pseudomonadota</taxon>
        <taxon>Alphaproteobacteria</taxon>
        <taxon>Rhodobacterales</taxon>
        <taxon>Paracoccaceae</taxon>
        <taxon>Paracoccus</taxon>
    </lineage>
</organism>
<dbReference type="InterPro" id="IPR029039">
    <property type="entry name" value="Flavoprotein-like_sf"/>
</dbReference>
<reference evidence="2 3" key="1">
    <citation type="submission" date="2016-10" db="EMBL/GenBank/DDBJ databases">
        <authorList>
            <person name="de Groot N.N."/>
        </authorList>
    </citation>
    <scope>NUCLEOTIDE SEQUENCE [LARGE SCALE GENOMIC DNA]</scope>
    <source>
        <strain evidence="2 3">DSM 8537</strain>
    </source>
</reference>
<dbReference type="RefSeq" id="WP_074969121.1">
    <property type="nucleotide sequence ID" value="NZ_CBCRYP010000026.1"/>
</dbReference>
<dbReference type="STRING" id="34004.SAMN04488021_12724"/>